<reference evidence="1 2" key="1">
    <citation type="submission" date="2020-10" db="EMBL/GenBank/DDBJ databases">
        <title>The draft genomes of Cyclamen pathogen Pseudomonas sp.</title>
        <authorList>
            <person name="Fujikawa T."/>
            <person name="Sawada H."/>
        </authorList>
    </citation>
    <scope>NUCLEOTIDE SEQUENCE [LARGE SCALE GENOMIC DNA]</scope>
    <source>
        <strain evidence="1 2">MAFF 301449</strain>
    </source>
</reference>
<dbReference type="RefSeq" id="WP_193862151.1">
    <property type="nucleotide sequence ID" value="NZ_JADDUM010000022.1"/>
</dbReference>
<organism evidence="1 2">
    <name type="scientific">Pseudomonas cyclaminis</name>
    <dbReference type="NCBI Taxonomy" id="2781239"/>
    <lineage>
        <taxon>Bacteria</taxon>
        <taxon>Pseudomonadati</taxon>
        <taxon>Pseudomonadota</taxon>
        <taxon>Gammaproteobacteria</taxon>
        <taxon>Pseudomonadales</taxon>
        <taxon>Pseudomonadaceae</taxon>
        <taxon>Pseudomonas</taxon>
    </lineage>
</organism>
<gene>
    <name evidence="1" type="ORF">IQK56_02740</name>
</gene>
<dbReference type="Proteomes" id="UP000613075">
    <property type="component" value="Unassembled WGS sequence"/>
</dbReference>
<evidence type="ECO:0000313" key="2">
    <source>
        <dbReference type="Proteomes" id="UP000613075"/>
    </source>
</evidence>
<name>A0ABR9SLZ0_9PSED</name>
<proteinExistence type="predicted"/>
<keyword evidence="2" id="KW-1185">Reference proteome</keyword>
<evidence type="ECO:0000313" key="1">
    <source>
        <dbReference type="EMBL" id="MBE8589931.1"/>
    </source>
</evidence>
<comment type="caution">
    <text evidence="1">The sequence shown here is derived from an EMBL/GenBank/DDBJ whole genome shotgun (WGS) entry which is preliminary data.</text>
</comment>
<accession>A0ABR9SLZ0</accession>
<dbReference type="EMBL" id="JADDUM010000022">
    <property type="protein sequence ID" value="MBE8589931.1"/>
    <property type="molecule type" value="Genomic_DNA"/>
</dbReference>
<protein>
    <submittedName>
        <fullName evidence="1">Uncharacterized protein</fullName>
    </submittedName>
</protein>
<sequence length="196" mass="22142">MTVAIKSHTALTLTSYSMETGAMCSQSIQDELQEFFRAHVIFSTHSEKLIATRAEFVSVKSVDAHPVDCWKIRFFEDTINKTTQTTEINLVQFFLEQNATSFDHSLAPVTPDSGVKKNTASFYKFEDSPDDDAIVDAAYDFPLRKGWITYQWGQDKTTIRATFDLTLENPDKTTFQMMGSFNVKQGSTHDIAPKAE</sequence>